<feature type="domain" description="NADH:ubiquinone oxidoreductase-like 20kDa subunit" evidence="2">
    <location>
        <begin position="15"/>
        <end position="180"/>
    </location>
</feature>
<sequence>MAEKLKIASYWAADCGGCDVAILDTHEKFLDIVQAADIVFMPIAVDIKEKDVEAFPDGYIDVCFFHGAIRNSENEHMAKLLRRKSKVMVAFGSCAMMGGIPGLANFKDREGILSRVYFESPSTDNPDKVLPQTETQVREGVLTLPAFYEEVKTLADVVDVDYFMPGCPPASHQIWNVFQAIVAGNLPPKGSIVGASTKSVCEECPRIKENKAIKRFYRVHEIIPDPERCLLEQGIPCMGPATRGGCGAACPVANQPCRGCYGPLDGVVDHGAKYISALASVIDANTPEEAAKILDQIADPAGMLYWFGLPASLLRRVRK</sequence>
<dbReference type="InterPro" id="IPR037024">
    <property type="entry name" value="NiFe_Hase_small_N_sf"/>
</dbReference>
<dbReference type="InterPro" id="IPR006137">
    <property type="entry name" value="NADH_UbQ_OxRdtase-like_20kDa"/>
</dbReference>
<dbReference type="EMBL" id="QSLN01000001">
    <property type="protein sequence ID" value="RDV84701.1"/>
    <property type="molecule type" value="Genomic_DNA"/>
</dbReference>
<dbReference type="Proteomes" id="UP000256329">
    <property type="component" value="Unassembled WGS sequence"/>
</dbReference>
<keyword evidence="4" id="KW-1185">Reference proteome</keyword>
<dbReference type="Gene3D" id="3.40.50.700">
    <property type="entry name" value="NADH:ubiquinone oxidoreductase-like, 20kDa subunit"/>
    <property type="match status" value="1"/>
</dbReference>
<evidence type="ECO:0000313" key="4">
    <source>
        <dbReference type="Proteomes" id="UP000256329"/>
    </source>
</evidence>
<proteinExistence type="predicted"/>
<dbReference type="SUPFAM" id="SSF56770">
    <property type="entry name" value="HydA/Nqo6-like"/>
    <property type="match status" value="1"/>
</dbReference>
<gene>
    <name evidence="3" type="ORF">DXX99_01225</name>
</gene>
<dbReference type="PANTHER" id="PTHR42845">
    <property type="entry name" value="COENZYME F420-REDUCING HYDROGENASE, GAMMA SUBUNIT"/>
    <property type="match status" value="1"/>
</dbReference>
<dbReference type="RefSeq" id="WP_115791695.1">
    <property type="nucleotide sequence ID" value="NZ_QSLN01000001.1"/>
</dbReference>
<keyword evidence="1" id="KW-0560">Oxidoreductase</keyword>
<reference evidence="3 4" key="1">
    <citation type="submission" date="2018-08" db="EMBL/GenBank/DDBJ databases">
        <title>Form III RuBisCO-mediated autotrophy in Thermodesulfobium bacteria.</title>
        <authorList>
            <person name="Toshchakov S.V."/>
            <person name="Kublanov I.V."/>
            <person name="Frolov E."/>
            <person name="Bonch-Osmolovskaya E.A."/>
            <person name="Tourova T.P."/>
            <person name="Chernych N.A."/>
            <person name="Lebedinsky A.V."/>
        </authorList>
    </citation>
    <scope>NUCLEOTIDE SEQUENCE [LARGE SCALE GENOMIC DNA]</scope>
    <source>
        <strain evidence="3 4">SR</strain>
    </source>
</reference>
<evidence type="ECO:0000256" key="1">
    <source>
        <dbReference type="ARBA" id="ARBA00023002"/>
    </source>
</evidence>
<name>A0A3D8P886_9THEO</name>
<dbReference type="PANTHER" id="PTHR42845:SF2">
    <property type="entry name" value="F420-NON-REDUCING HYDROGENASE VHU SUBUNIT G"/>
    <property type="match status" value="1"/>
</dbReference>
<dbReference type="OrthoDB" id="9787729at2"/>
<dbReference type="InterPro" id="IPR051349">
    <property type="entry name" value="Hydrogenase_assoc-protein"/>
</dbReference>
<dbReference type="GO" id="GO:0051536">
    <property type="term" value="F:iron-sulfur cluster binding"/>
    <property type="evidence" value="ECO:0007669"/>
    <property type="project" value="InterPro"/>
</dbReference>
<dbReference type="AlphaFoldDB" id="A0A3D8P886"/>
<evidence type="ECO:0000313" key="3">
    <source>
        <dbReference type="EMBL" id="RDV84701.1"/>
    </source>
</evidence>
<dbReference type="GO" id="GO:0016491">
    <property type="term" value="F:oxidoreductase activity"/>
    <property type="evidence" value="ECO:0007669"/>
    <property type="project" value="UniProtKB-KW"/>
</dbReference>
<accession>A0A3D8P886</accession>
<organism evidence="3 4">
    <name type="scientific">Ammonifex thiophilus</name>
    <dbReference type="NCBI Taxonomy" id="444093"/>
    <lineage>
        <taxon>Bacteria</taxon>
        <taxon>Bacillati</taxon>
        <taxon>Bacillota</taxon>
        <taxon>Clostridia</taxon>
        <taxon>Thermoanaerobacterales</taxon>
        <taxon>Thermoanaerobacteraceae</taxon>
        <taxon>Ammonifex</taxon>
    </lineage>
</organism>
<comment type="caution">
    <text evidence="3">The sequence shown here is derived from an EMBL/GenBank/DDBJ whole genome shotgun (WGS) entry which is preliminary data.</text>
</comment>
<dbReference type="Pfam" id="PF01058">
    <property type="entry name" value="Oxidored_q6"/>
    <property type="match status" value="1"/>
</dbReference>
<protein>
    <submittedName>
        <fullName evidence="3">Oxidoreductase</fullName>
    </submittedName>
</protein>
<evidence type="ECO:0000259" key="2">
    <source>
        <dbReference type="Pfam" id="PF01058"/>
    </source>
</evidence>